<organism evidence="1 2">
    <name type="scientific">Psilocybe cubensis</name>
    <name type="common">Psychedelic mushroom</name>
    <name type="synonym">Stropharia cubensis</name>
    <dbReference type="NCBI Taxonomy" id="181762"/>
    <lineage>
        <taxon>Eukaryota</taxon>
        <taxon>Fungi</taxon>
        <taxon>Dikarya</taxon>
        <taxon>Basidiomycota</taxon>
        <taxon>Agaricomycotina</taxon>
        <taxon>Agaricomycetes</taxon>
        <taxon>Agaricomycetidae</taxon>
        <taxon>Agaricales</taxon>
        <taxon>Agaricineae</taxon>
        <taxon>Strophariaceae</taxon>
        <taxon>Psilocybe</taxon>
    </lineage>
</organism>
<protein>
    <submittedName>
        <fullName evidence="1">Uncharacterized protein</fullName>
    </submittedName>
</protein>
<accession>A0ACB8GYV4</accession>
<comment type="caution">
    <text evidence="1">The sequence shown here is derived from an EMBL/GenBank/DDBJ whole genome shotgun (WGS) entry which is preliminary data.</text>
</comment>
<dbReference type="EMBL" id="JAFIQS020000006">
    <property type="protein sequence ID" value="KAH9480644.1"/>
    <property type="molecule type" value="Genomic_DNA"/>
</dbReference>
<keyword evidence="2" id="KW-1185">Reference proteome</keyword>
<sequence length="88" mass="10563">MTYLGSFYPSYHPIPIHLKLPIFNGPDPNRNYLRSICYSASLKYPWRLRKVFNQILSLLQIGLIFEFTLFHFGSYLEIPYIRLFIKFI</sequence>
<evidence type="ECO:0000313" key="2">
    <source>
        <dbReference type="Proteomes" id="UP000664032"/>
    </source>
</evidence>
<reference evidence="1" key="1">
    <citation type="submission" date="2021-10" db="EMBL/GenBank/DDBJ databases">
        <title>Psilocybe cubensis genome.</title>
        <authorList>
            <person name="Mckernan K.J."/>
            <person name="Crawford S."/>
            <person name="Trippe A."/>
            <person name="Kane L.T."/>
            <person name="Mclaughlin S."/>
        </authorList>
    </citation>
    <scope>NUCLEOTIDE SEQUENCE</scope>
    <source>
        <strain evidence="1">MGC-MH-2018</strain>
    </source>
</reference>
<dbReference type="Proteomes" id="UP000664032">
    <property type="component" value="Unassembled WGS sequence"/>
</dbReference>
<name>A0ACB8GYV4_PSICU</name>
<evidence type="ECO:0000313" key="1">
    <source>
        <dbReference type="EMBL" id="KAH9480644.1"/>
    </source>
</evidence>
<proteinExistence type="predicted"/>
<gene>
    <name evidence="1" type="ORF">JR316_0007244</name>
</gene>